<evidence type="ECO:0000259" key="2">
    <source>
        <dbReference type="PROSITE" id="PS50003"/>
    </source>
</evidence>
<dbReference type="Gene3D" id="1.10.357.70">
    <property type="entry name" value="Exocyst complex component Sec6, C-terminal domain"/>
    <property type="match status" value="1"/>
</dbReference>
<feature type="region of interest" description="Disordered" evidence="1">
    <location>
        <begin position="1100"/>
        <end position="1183"/>
    </location>
</feature>
<feature type="compositionally biased region" description="Basic and acidic residues" evidence="1">
    <location>
        <begin position="974"/>
        <end position="991"/>
    </location>
</feature>
<dbReference type="SUPFAM" id="SSF50729">
    <property type="entry name" value="PH domain-like"/>
    <property type="match status" value="3"/>
</dbReference>
<proteinExistence type="predicted"/>
<evidence type="ECO:0000313" key="3">
    <source>
        <dbReference type="EMBL" id="CEM02273.1"/>
    </source>
</evidence>
<feature type="compositionally biased region" description="Basic and acidic residues" evidence="1">
    <location>
        <begin position="1146"/>
        <end position="1161"/>
    </location>
</feature>
<evidence type="ECO:0000313" key="4">
    <source>
        <dbReference type="Proteomes" id="UP000041254"/>
    </source>
</evidence>
<dbReference type="Pfam" id="PF00169">
    <property type="entry name" value="PH"/>
    <property type="match status" value="2"/>
</dbReference>
<dbReference type="STRING" id="1169540.A0A0G4EVA3"/>
<dbReference type="InterPro" id="IPR042532">
    <property type="entry name" value="EXOC3/Sec6_C"/>
</dbReference>
<feature type="domain" description="PH" evidence="2">
    <location>
        <begin position="1229"/>
        <end position="1337"/>
    </location>
</feature>
<dbReference type="InterPro" id="IPR001849">
    <property type="entry name" value="PH_domain"/>
</dbReference>
<feature type="compositionally biased region" description="Low complexity" evidence="1">
    <location>
        <begin position="221"/>
        <end position="232"/>
    </location>
</feature>
<feature type="compositionally biased region" description="Basic and acidic residues" evidence="1">
    <location>
        <begin position="1058"/>
        <end position="1071"/>
    </location>
</feature>
<dbReference type="OrthoDB" id="5593352at2759"/>
<dbReference type="InterPro" id="IPR051707">
    <property type="entry name" value="PI-Interact_SigTrans_Reg"/>
</dbReference>
<feature type="compositionally biased region" description="Basic and acidic residues" evidence="1">
    <location>
        <begin position="1016"/>
        <end position="1025"/>
    </location>
</feature>
<dbReference type="VEuPathDB" id="CryptoDB:Vbra_20896"/>
<sequence length="1456" mass="162428">MAVAAPAEGPIKEVLSAVFESTDGEASPYYTAESVEFTARSRPPSPTAVEGWLQKRPATFIGGWQDRYFKLIEGGRQLGYWRKVPRAGVSIELDPPKGIINLMAVSSIHIEDATKFTLLSPGRDWFLKAHTAAEKDAWVEALEAKMRLFHADRAVEEEEKKERFVEMLGGSSRYRAYKARPHQVAARPDSANTDAKRQFLKLKGLWEPLQMAWEASRAESRPAASSAEGEQPPAEEEGPAGASDEEGFLESVLFGQLKKNRRDTIIAQDPSSAQYATSYYFVVIASRPIITLRATQPLPINRHIAETTFPLGVQADTLYYFAAEMDGSCPKGAIDLRSCIDISDVISRAEGFEVRLHSGDYLRGILADTQQEATVWRDALRASRKAAEALDQGRDMTVREQLQVFDRTPADERKRAADAAIKIKLARLFVWAVAEERGTSPKTLADTTSFPALSQLLASHATDIPIDKLLVLLEDFSNECGALLQAATSVRPPRKDVCAFIVEQYLRPILVGLADFWTAAVRHDVERQGEVDIGDLRNTMAMPPAKVFSILEFLHVLSTGYEEYGVFDLCYPAAIEALAEAYARRVLANTVPLVFNLVKQETIFCPIRHAIENWIYTSAPVDLFHLVTTYLAQARDARIRVLSEKVLEITKAVVFHYQVTLRELLLAEGGVEGYLRLDFLAAQLNNTSLFIEKCAATDRYMGLNYETEQPDTAAASSSTLGGGMMDADDRVASLSLREEARRFAALASIVEELLAIRLLNNAAVLLRRKNVIDMPVRHVTIQLLASSLERLQEDLQWVFVQRIAAQLLHHILVIYLKGLIKYPVPRPDRPRLVTKIRNDYGVLGEFFESFLGEAATKRRVAILQDMSDVLQERPDFLTFKVCEFRRKYGPFFDMYVVTQLVALRDDINKMEKDEVLSSCQEALSSINEEEGAPPEPDTAASSPTGGLLRFVPLTGPRSPDASTQPSRTPTRGPQDAESRRQLRSDGGRERLPSITGSVFEELHWTKVATLRRHSGRMWEERETRGGRQSAGRSKTVAVPRKGHVTPPLPPPAAEPDIGEQREERLTERQESTDSLPPGESDSQVHNLDWFLSARDVSPHPALIRTPYPSPSTPTEASRRRAAALTRPGGESPTPDPCPTPSFGGTARERGSIGEMSTRDGSRPSVSVTGSSPVSRGGESTEEIEMQKLSSSFEGVDIEEEYIMAESTLPVVVCEGHLYKKDFEKRGLADVAKSQALAVTSGPDLRHLNQSWQLHWCAIKNGRLYWYPSRDNPISQGSVDLKFVTDVRLPDPEDDPQHLRFQLLQRAGPTLPPRVYDFHAPTMQHRQVWLDAFHAVQGKMADTQEDDIDEDDQHTVRLYEAPATSILFLDPFEPPLIANVKRDILGANWGRSSKVVAADEDEDSEDDFETGYRDELCVCCPWCQRICRRLKRRLSRLGTGEGRAMGSDDRQSARLVE</sequence>
<dbReference type="InParanoid" id="A0A0G4EVA3"/>
<dbReference type="Proteomes" id="UP000041254">
    <property type="component" value="Unassembled WGS sequence"/>
</dbReference>
<dbReference type="PANTHER" id="PTHR14336">
    <property type="entry name" value="TANDEM PH DOMAIN CONTAINING PROTEIN"/>
    <property type="match status" value="1"/>
</dbReference>
<feature type="region of interest" description="Disordered" evidence="1">
    <location>
        <begin position="920"/>
        <end position="994"/>
    </location>
</feature>
<dbReference type="EMBL" id="CDMY01000322">
    <property type="protein sequence ID" value="CEM02273.1"/>
    <property type="molecule type" value="Genomic_DNA"/>
</dbReference>
<reference evidence="3 4" key="1">
    <citation type="submission" date="2014-11" db="EMBL/GenBank/DDBJ databases">
        <authorList>
            <person name="Zhu J."/>
            <person name="Qi W."/>
            <person name="Song R."/>
        </authorList>
    </citation>
    <scope>NUCLEOTIDE SEQUENCE [LARGE SCALE GENOMIC DNA]</scope>
</reference>
<protein>
    <recommendedName>
        <fullName evidence="2">PH domain-containing protein</fullName>
    </recommendedName>
</protein>
<dbReference type="PROSITE" id="PS50003">
    <property type="entry name" value="PH_DOMAIN"/>
    <property type="match status" value="2"/>
</dbReference>
<feature type="compositionally biased region" description="Acidic residues" evidence="1">
    <location>
        <begin position="233"/>
        <end position="243"/>
    </location>
</feature>
<feature type="region of interest" description="Disordered" evidence="1">
    <location>
        <begin position="217"/>
        <end position="243"/>
    </location>
</feature>
<dbReference type="Gene3D" id="2.30.29.30">
    <property type="entry name" value="Pleckstrin-homology domain (PH domain)/Phosphotyrosine-binding domain (PTB)"/>
    <property type="match status" value="3"/>
</dbReference>
<feature type="region of interest" description="Disordered" evidence="1">
    <location>
        <begin position="1015"/>
        <end position="1083"/>
    </location>
</feature>
<gene>
    <name evidence="3" type="ORF">Vbra_20896</name>
</gene>
<dbReference type="CDD" id="cd00821">
    <property type="entry name" value="PH"/>
    <property type="match status" value="2"/>
</dbReference>
<dbReference type="SMART" id="SM00233">
    <property type="entry name" value="PH"/>
    <property type="match status" value="3"/>
</dbReference>
<feature type="compositionally biased region" description="Low complexity" evidence="1">
    <location>
        <begin position="1162"/>
        <end position="1177"/>
    </location>
</feature>
<feature type="compositionally biased region" description="Polar residues" evidence="1">
    <location>
        <begin position="960"/>
        <end position="971"/>
    </location>
</feature>
<name>A0A0G4EVA3_VITBC</name>
<keyword evidence="4" id="KW-1185">Reference proteome</keyword>
<dbReference type="InterPro" id="IPR011993">
    <property type="entry name" value="PH-like_dom_sf"/>
</dbReference>
<organism evidence="3 4">
    <name type="scientific">Vitrella brassicaformis (strain CCMP3155)</name>
    <dbReference type="NCBI Taxonomy" id="1169540"/>
    <lineage>
        <taxon>Eukaryota</taxon>
        <taxon>Sar</taxon>
        <taxon>Alveolata</taxon>
        <taxon>Colpodellida</taxon>
        <taxon>Vitrellaceae</taxon>
        <taxon>Vitrella</taxon>
    </lineage>
</organism>
<evidence type="ECO:0000256" key="1">
    <source>
        <dbReference type="SAM" id="MobiDB-lite"/>
    </source>
</evidence>
<feature type="domain" description="PH" evidence="2">
    <location>
        <begin position="46"/>
        <end position="147"/>
    </location>
</feature>
<accession>A0A0G4EVA3</accession>